<dbReference type="InterPro" id="IPR011990">
    <property type="entry name" value="TPR-like_helical_dom_sf"/>
</dbReference>
<reference evidence="3" key="1">
    <citation type="submission" date="2009-09" db="EMBL/GenBank/DDBJ databases">
        <title>The complete genome of Nakamurella multipartita DSM 44233.</title>
        <authorList>
            <consortium name="US DOE Joint Genome Institute (JGI-PGF)"/>
            <person name="Lucas S."/>
            <person name="Copeland A."/>
            <person name="Lapidus A."/>
            <person name="Glavina del Rio T."/>
            <person name="Dalin E."/>
            <person name="Tice H."/>
            <person name="Bruce D."/>
            <person name="Goodwin L."/>
            <person name="Pitluck S."/>
            <person name="Kyrpides N."/>
            <person name="Mavromatis K."/>
            <person name="Ivanova N."/>
            <person name="Ovchinnikova G."/>
            <person name="Sims D."/>
            <person name="Meincke L."/>
            <person name="Brettin T."/>
            <person name="Detter J.C."/>
            <person name="Han C."/>
            <person name="Larimer F."/>
            <person name="Land M."/>
            <person name="Hauser L."/>
            <person name="Markowitz V."/>
            <person name="Cheng J.-F."/>
            <person name="Hugenholtz P."/>
            <person name="Woyke T."/>
            <person name="Wu D."/>
            <person name="Klenk H.-P."/>
            <person name="Eisen J.A."/>
        </authorList>
    </citation>
    <scope>NUCLEOTIDE SEQUENCE [LARGE SCALE GENOMIC DNA]</scope>
    <source>
        <strain evidence="3">ATCC 700099 / DSM 44233 / CIP 104796 / JCM 9543 / NBRC 105858 / Y-104</strain>
    </source>
</reference>
<reference evidence="2 3" key="2">
    <citation type="journal article" date="2010" name="Stand. Genomic Sci.">
        <title>Complete genome sequence of Nakamurella multipartita type strain (Y-104).</title>
        <authorList>
            <person name="Tice H."/>
            <person name="Mayilraj S."/>
            <person name="Sims D."/>
            <person name="Lapidus A."/>
            <person name="Nolan M."/>
            <person name="Lucas S."/>
            <person name="Glavina Del Rio T."/>
            <person name="Copeland A."/>
            <person name="Cheng J.F."/>
            <person name="Meincke L."/>
            <person name="Bruce D."/>
            <person name="Goodwin L."/>
            <person name="Pitluck S."/>
            <person name="Ivanova N."/>
            <person name="Mavromatis K."/>
            <person name="Ovchinnikova G."/>
            <person name="Pati A."/>
            <person name="Chen A."/>
            <person name="Palaniappan K."/>
            <person name="Land M."/>
            <person name="Hauser L."/>
            <person name="Chang Y.J."/>
            <person name="Jeffries C.D."/>
            <person name="Detter J.C."/>
            <person name="Brettin T."/>
            <person name="Rohde M."/>
            <person name="Goker M."/>
            <person name="Bristow J."/>
            <person name="Eisen J.A."/>
            <person name="Markowitz V."/>
            <person name="Hugenholtz P."/>
            <person name="Kyrpides N.C."/>
            <person name="Klenk H.P."/>
            <person name="Chen F."/>
        </authorList>
    </citation>
    <scope>NUCLEOTIDE SEQUENCE [LARGE SCALE GENOMIC DNA]</scope>
    <source>
        <strain evidence="3">ATCC 700099 / DSM 44233 / CIP 104796 / JCM 9543 / NBRC 105858 / Y-104</strain>
    </source>
</reference>
<keyword evidence="3" id="KW-1185">Reference proteome</keyword>
<dbReference type="SUPFAM" id="SSF48452">
    <property type="entry name" value="TPR-like"/>
    <property type="match status" value="2"/>
</dbReference>
<dbReference type="EMBL" id="CP001737">
    <property type="protein sequence ID" value="ACV79303.1"/>
    <property type="molecule type" value="Genomic_DNA"/>
</dbReference>
<gene>
    <name evidence="2" type="ordered locus">Namu_2965</name>
</gene>
<evidence type="ECO:0000259" key="1">
    <source>
        <dbReference type="Pfam" id="PF12770"/>
    </source>
</evidence>
<dbReference type="KEGG" id="nml:Namu_2965"/>
<dbReference type="RefSeq" id="WP_015748177.1">
    <property type="nucleotide sequence ID" value="NC_013235.1"/>
</dbReference>
<evidence type="ECO:0000313" key="2">
    <source>
        <dbReference type="EMBL" id="ACV79303.1"/>
    </source>
</evidence>
<dbReference type="AlphaFoldDB" id="C8XAQ0"/>
<sequence>MTTSGSPAAPTAAELWAQARGHVDLGRPDTGYRLGGRALARLGHERLPADVAGALRARILITMADAQVELGQIEPATSLLDAAVAASPSTLPVVQASRGVLLARTGRLAAAGEQFDAAVEALARAGGSRHNLIRARLWRGMLHLAEARLDAAEIDCQAAADLGRQAGLDAAVVIATHNLGLVKYVSGDLPGALQEMTRAQELSAQVRPGVRALDRARVLLAAGLLAEAQEVAEQAERHFAAERSRVELADTLLVTAEIDLLAGDADAARSAARRAARTFAAAHHARGVLTARVMETRAQAQVRAGRRPPSPRRARADAELADALARTLLDNGMVEDARAVRLLQAQALLEVGDLAGAEQAAGLAAELGRATTRVGRSRSRAPRLPLIATELHTRVVNARVEFAQGNRSAGLLHIRRGLDELAAYQARFGSQDLQSASAVHGLELTRLGLRTALQTRSPAAILQWLERSRAASTRLAAVRPSADGVLAQELSQLRVATFRARQAQLAGEPDPDLENEVDQLRRRVRSRSWLVGGSGAVNRPLTLAAVQRRLATAGGHHGGPGGVSIVAPFRGAGRFHALVITARSARYLQLGPDFGLESTLNRIIGDLNILADHRVLAPLRRVARTSLESGLNRVAEYIAAPVEPLVDDGPVIVAAAGSAAIVPWALLPGLSGRAISVSPSVTAAVAGMGRTAEEFRHGVLAVAGPEVPHGIQEAQVVSEVYSSCPSDGPTELLVGEAATGRAVLDAIPHGGLVHIAAHGHHEPDNPLFSGVLLADGLLYGYDVAPNPALPSQVVLSSCDVGRTDDRPGGEPLGLVAALLRSGVSTVVAGTSRISDRVAAAVMTAYHQRLYKGESPAIALAGAIKTAAETEDDPAPFTCFGAGL</sequence>
<protein>
    <recommendedName>
        <fullName evidence="1">CHAT domain-containing protein</fullName>
    </recommendedName>
</protein>
<dbReference type="InParanoid" id="C8XAQ0"/>
<dbReference type="Proteomes" id="UP000002218">
    <property type="component" value="Chromosome"/>
</dbReference>
<organism evidence="2 3">
    <name type="scientific">Nakamurella multipartita (strain ATCC 700099 / DSM 44233 / CIP 104796 / JCM 9543 / NBRC 105858 / Y-104)</name>
    <name type="common">Microsphaera multipartita</name>
    <dbReference type="NCBI Taxonomy" id="479431"/>
    <lineage>
        <taxon>Bacteria</taxon>
        <taxon>Bacillati</taxon>
        <taxon>Actinomycetota</taxon>
        <taxon>Actinomycetes</taxon>
        <taxon>Nakamurellales</taxon>
        <taxon>Nakamurellaceae</taxon>
        <taxon>Nakamurella</taxon>
    </lineage>
</organism>
<dbReference type="Pfam" id="PF12770">
    <property type="entry name" value="CHAT"/>
    <property type="match status" value="1"/>
</dbReference>
<dbReference type="OrthoDB" id="9761935at2"/>
<accession>C8XAQ0</accession>
<evidence type="ECO:0000313" key="3">
    <source>
        <dbReference type="Proteomes" id="UP000002218"/>
    </source>
</evidence>
<dbReference type="HOGENOM" id="CLU_009955_0_0_11"/>
<dbReference type="InterPro" id="IPR024983">
    <property type="entry name" value="CHAT_dom"/>
</dbReference>
<proteinExistence type="predicted"/>
<name>C8XAQ0_NAKMY</name>
<dbReference type="STRING" id="479431.Namu_2965"/>
<dbReference type="Gene3D" id="1.25.40.10">
    <property type="entry name" value="Tetratricopeptide repeat domain"/>
    <property type="match status" value="1"/>
</dbReference>
<feature type="domain" description="CHAT" evidence="1">
    <location>
        <begin position="670"/>
        <end position="872"/>
    </location>
</feature>
<dbReference type="eggNOG" id="COG4995">
    <property type="taxonomic scope" value="Bacteria"/>
</dbReference>